<dbReference type="OrthoDB" id="7160681at2"/>
<keyword evidence="2" id="KW-0472">Membrane</keyword>
<evidence type="ECO:0000256" key="3">
    <source>
        <dbReference type="ARBA" id="ARBA00023237"/>
    </source>
</evidence>
<evidence type="ECO:0000313" key="6">
    <source>
        <dbReference type="Proteomes" id="UP000469159"/>
    </source>
</evidence>
<evidence type="ECO:0000256" key="2">
    <source>
        <dbReference type="ARBA" id="ARBA00023136"/>
    </source>
</evidence>
<dbReference type="PANTHER" id="PTHR37482">
    <property type="entry name" value="OUTER MEMBRANE PROTEIN ASSEMBLY FACTOR BAME"/>
    <property type="match status" value="1"/>
</dbReference>
<reference evidence="5 6" key="1">
    <citation type="submission" date="2019-12" db="EMBL/GenBank/DDBJ databases">
        <title>Genomic-based taxomic classification of the family Erythrobacteraceae.</title>
        <authorList>
            <person name="Xu L."/>
        </authorList>
    </citation>
    <scope>NUCLEOTIDE SEQUENCE [LARGE SCALE GENOMIC DNA]</scope>
    <source>
        <strain evidence="5 6">MCCC 1K02066</strain>
    </source>
</reference>
<sequence length="154" mass="16467">MVRTYRKAALLGVLALVAGCSSITEHRGYIVDEALLQSVQPGIDNRTSVEATLGRPTFASQFGEPTWYYVSSMTQQKPFGRPQIERHTVLAVSFDAAGNVVSAERTGVDQVARINPENDETPTLGRNRSFLEDLFGNIGQVGAPGMGGGATPGQ</sequence>
<dbReference type="GO" id="GO:0030674">
    <property type="term" value="F:protein-macromolecule adaptor activity"/>
    <property type="evidence" value="ECO:0007669"/>
    <property type="project" value="TreeGrafter"/>
</dbReference>
<keyword evidence="1" id="KW-0732">Signal</keyword>
<dbReference type="GO" id="GO:0051205">
    <property type="term" value="P:protein insertion into membrane"/>
    <property type="evidence" value="ECO:0007669"/>
    <property type="project" value="TreeGrafter"/>
</dbReference>
<dbReference type="RefSeq" id="WP_160746966.1">
    <property type="nucleotide sequence ID" value="NZ_WTYK01000006.1"/>
</dbReference>
<dbReference type="Proteomes" id="UP000469159">
    <property type="component" value="Unassembled WGS sequence"/>
</dbReference>
<name>A0A6I4UT59_9SPHN</name>
<evidence type="ECO:0000259" key="4">
    <source>
        <dbReference type="Pfam" id="PF04355"/>
    </source>
</evidence>
<proteinExistence type="predicted"/>
<keyword evidence="3" id="KW-0998">Cell outer membrane</keyword>
<feature type="domain" description="Outer membrane protein assembly factor BamE" evidence="4">
    <location>
        <begin position="28"/>
        <end position="101"/>
    </location>
</feature>
<organism evidence="5 6">
    <name type="scientific">Croceibacterium soli</name>
    <dbReference type="NCBI Taxonomy" id="1739690"/>
    <lineage>
        <taxon>Bacteria</taxon>
        <taxon>Pseudomonadati</taxon>
        <taxon>Pseudomonadota</taxon>
        <taxon>Alphaproteobacteria</taxon>
        <taxon>Sphingomonadales</taxon>
        <taxon>Erythrobacteraceae</taxon>
        <taxon>Croceibacterium</taxon>
    </lineage>
</organism>
<dbReference type="PANTHER" id="PTHR37482:SF1">
    <property type="entry name" value="OUTER MEMBRANE PROTEIN ASSEMBLY FACTOR BAME"/>
    <property type="match status" value="1"/>
</dbReference>
<dbReference type="GO" id="GO:0043165">
    <property type="term" value="P:Gram-negative-bacterium-type cell outer membrane assembly"/>
    <property type="evidence" value="ECO:0007669"/>
    <property type="project" value="TreeGrafter"/>
</dbReference>
<dbReference type="AlphaFoldDB" id="A0A6I4UT59"/>
<dbReference type="GO" id="GO:1990063">
    <property type="term" value="C:Bam protein complex"/>
    <property type="evidence" value="ECO:0007669"/>
    <property type="project" value="TreeGrafter"/>
</dbReference>
<dbReference type="InterPro" id="IPR026592">
    <property type="entry name" value="BamE"/>
</dbReference>
<dbReference type="Pfam" id="PF04355">
    <property type="entry name" value="BamE"/>
    <property type="match status" value="1"/>
</dbReference>
<accession>A0A6I4UT59</accession>
<evidence type="ECO:0000256" key="1">
    <source>
        <dbReference type="ARBA" id="ARBA00022729"/>
    </source>
</evidence>
<protein>
    <submittedName>
        <fullName evidence="5">Outer membrane protein assembly factor BamE</fullName>
    </submittedName>
</protein>
<dbReference type="EMBL" id="WTYK01000006">
    <property type="protein sequence ID" value="MXP42100.1"/>
    <property type="molecule type" value="Genomic_DNA"/>
</dbReference>
<gene>
    <name evidence="5" type="primary">bamE</name>
    <name evidence="5" type="ORF">GRI75_10655</name>
</gene>
<dbReference type="InterPro" id="IPR037873">
    <property type="entry name" value="BamE-like"/>
</dbReference>
<evidence type="ECO:0000313" key="5">
    <source>
        <dbReference type="EMBL" id="MXP42100.1"/>
    </source>
</evidence>
<comment type="caution">
    <text evidence="5">The sequence shown here is derived from an EMBL/GenBank/DDBJ whole genome shotgun (WGS) entry which is preliminary data.</text>
</comment>
<dbReference type="Gene3D" id="3.30.1450.10">
    <property type="match status" value="1"/>
</dbReference>
<dbReference type="PROSITE" id="PS51257">
    <property type="entry name" value="PROKAR_LIPOPROTEIN"/>
    <property type="match status" value="1"/>
</dbReference>
<keyword evidence="6" id="KW-1185">Reference proteome</keyword>
<dbReference type="InterPro" id="IPR007450">
    <property type="entry name" value="BamE_dom"/>
</dbReference>